<reference evidence="2" key="1">
    <citation type="journal article" date="2015" name="Proc. Natl. Acad. Sci. U.S.A.">
        <title>Bacterial clade with the ribosomal RNA operon on a small plasmid rather than the chromosome.</title>
        <authorList>
            <person name="Anda M."/>
            <person name="Ohtsubo Y."/>
            <person name="Okubo T."/>
            <person name="Sugawara M."/>
            <person name="Nagata Y."/>
            <person name="Tsuda M."/>
            <person name="Minamisawa K."/>
            <person name="Mitsui H."/>
        </authorList>
    </citation>
    <scope>NUCLEOTIDE SEQUENCE</scope>
    <source>
        <strain evidence="2">JCM 14755</strain>
    </source>
</reference>
<evidence type="ECO:0000256" key="1">
    <source>
        <dbReference type="SAM" id="MobiDB-lite"/>
    </source>
</evidence>
<name>A0A0P0Z4C5_9HYPH</name>
<feature type="region of interest" description="Disordered" evidence="1">
    <location>
        <begin position="11"/>
        <end position="51"/>
    </location>
</feature>
<organism evidence="2">
    <name type="scientific">Aureimonas frigidaquae</name>
    <dbReference type="NCBI Taxonomy" id="424757"/>
    <lineage>
        <taxon>Bacteria</taxon>
        <taxon>Pseudomonadati</taxon>
        <taxon>Pseudomonadota</taxon>
        <taxon>Alphaproteobacteria</taxon>
        <taxon>Hyphomicrobiales</taxon>
        <taxon>Aurantimonadaceae</taxon>
        <taxon>Aureimonas</taxon>
    </lineage>
</organism>
<evidence type="ECO:0008006" key="3">
    <source>
        <dbReference type="Google" id="ProtNLM"/>
    </source>
</evidence>
<protein>
    <recommendedName>
        <fullName evidence="3">DUF2497 domain-containing protein</fullName>
    </recommendedName>
</protein>
<dbReference type="InterPro" id="IPR019632">
    <property type="entry name" value="DUF2497"/>
</dbReference>
<sequence>MEEILASIRQIIEQGDAERPVRTPPAPRGGAGRAAVATANPADHSVDTTPLQDDAAGGFVLRPSFEGSAALAFDDAAEVAAEAFPHGHEAGASAPQDAVSWGAEPDAQTWQPADVDAASWQADADEPFERPDAHDSFDLEAMLAAELASTLPDVAAVGMPAVAQVRAANSDDPRLGQLRDRYLRDAQEGEAPLRHAEPLISETSEAAIGASFAELTQAIRAGELRSLEEMAQDLLRPMMREWLEENLARMVEDIVREEIRRAVTRGR</sequence>
<dbReference type="Pfam" id="PF10691">
    <property type="entry name" value="DUF2497"/>
    <property type="match status" value="1"/>
</dbReference>
<dbReference type="EMBL" id="LC066377">
    <property type="protein sequence ID" value="BAT28987.1"/>
    <property type="molecule type" value="Genomic_DNA"/>
</dbReference>
<evidence type="ECO:0000313" key="2">
    <source>
        <dbReference type="EMBL" id="BAT28987.1"/>
    </source>
</evidence>
<dbReference type="AlphaFoldDB" id="A0A0P0Z4C5"/>
<accession>A0A0P0Z4C5</accession>
<proteinExistence type="predicted"/>